<gene>
    <name evidence="2" type="ORF">HF844_03725</name>
</gene>
<feature type="compositionally biased region" description="Basic and acidic residues" evidence="1">
    <location>
        <begin position="18"/>
        <end position="33"/>
    </location>
</feature>
<dbReference type="Gene3D" id="2.160.20.80">
    <property type="entry name" value="E3 ubiquitin-protein ligase SopA"/>
    <property type="match status" value="1"/>
</dbReference>
<feature type="region of interest" description="Disordered" evidence="1">
    <location>
        <begin position="1"/>
        <end position="33"/>
    </location>
</feature>
<proteinExistence type="predicted"/>
<comment type="caution">
    <text evidence="2">The sequence shown here is derived from an EMBL/GenBank/DDBJ whole genome shotgun (WGS) entry which is preliminary data.</text>
</comment>
<protein>
    <submittedName>
        <fullName evidence="2">Pentapeptide repeat-containing protein</fullName>
    </submittedName>
</protein>
<name>A0A7X9NQE1_9BIFI</name>
<dbReference type="Proteomes" id="UP000588369">
    <property type="component" value="Unassembled WGS sequence"/>
</dbReference>
<dbReference type="EMBL" id="JABAGI010000003">
    <property type="protein sequence ID" value="NME61915.1"/>
    <property type="molecule type" value="Genomic_DNA"/>
</dbReference>
<dbReference type="SUPFAM" id="SSF141571">
    <property type="entry name" value="Pentapeptide repeat-like"/>
    <property type="match status" value="1"/>
</dbReference>
<dbReference type="RefSeq" id="WP_168984015.1">
    <property type="nucleotide sequence ID" value="NZ_JABAGI010000003.1"/>
</dbReference>
<dbReference type="Pfam" id="PF00805">
    <property type="entry name" value="Pentapeptide"/>
    <property type="match status" value="1"/>
</dbReference>
<reference evidence="2 3" key="1">
    <citation type="submission" date="2020-04" db="EMBL/GenBank/DDBJ databases">
        <authorList>
            <person name="Hitch T.C.A."/>
            <person name="Wylensek D."/>
            <person name="Clavel T."/>
        </authorList>
    </citation>
    <scope>NUCLEOTIDE SEQUENCE [LARGE SCALE GENOMIC DNA]</scope>
    <source>
        <strain evidence="2 3">BSM-130-P53-3C</strain>
    </source>
</reference>
<dbReference type="InterPro" id="IPR001646">
    <property type="entry name" value="5peptide_repeat"/>
</dbReference>
<organism evidence="2 3">
    <name type="scientific">Bifidobacterium thermophilum</name>
    <dbReference type="NCBI Taxonomy" id="33905"/>
    <lineage>
        <taxon>Bacteria</taxon>
        <taxon>Bacillati</taxon>
        <taxon>Actinomycetota</taxon>
        <taxon>Actinomycetes</taxon>
        <taxon>Bifidobacteriales</taxon>
        <taxon>Bifidobacteriaceae</taxon>
        <taxon>Bifidobacterium</taxon>
    </lineage>
</organism>
<evidence type="ECO:0000256" key="1">
    <source>
        <dbReference type="SAM" id="MobiDB-lite"/>
    </source>
</evidence>
<dbReference type="AlphaFoldDB" id="A0A7X9NQE1"/>
<evidence type="ECO:0000313" key="2">
    <source>
        <dbReference type="EMBL" id="NME61915.1"/>
    </source>
</evidence>
<sequence length="233" mass="25400">MTQPRKPAGAAGGTGGQFDHDPKAETGDLPDLKGGHVGHVPWMAHLDHVDMSGATVDSPLDDATLTGCDLSHADLSGRKLGVRAVADTSFRDADMRGTAFDPYSKEDHNRYWVMGLPEFQGRIDLSGADLTGADLSAVTCPDVVHGDPEETHIIISDATRLDGAQVSFTAASNMEHPDGTPVDWDELKRRGVTLALEPDDDDLLDFEDERYRRMWEAGRASLEDLEFADEWEL</sequence>
<accession>A0A7X9NQE1</accession>
<evidence type="ECO:0000313" key="3">
    <source>
        <dbReference type="Proteomes" id="UP000588369"/>
    </source>
</evidence>